<feature type="region of interest" description="Disordered" evidence="5">
    <location>
        <begin position="124"/>
        <end position="144"/>
    </location>
</feature>
<evidence type="ECO:0000256" key="2">
    <source>
        <dbReference type="ARBA" id="ARBA00022670"/>
    </source>
</evidence>
<keyword evidence="7" id="KW-1185">Reference proteome</keyword>
<evidence type="ECO:0008006" key="8">
    <source>
        <dbReference type="Google" id="ProtNLM"/>
    </source>
</evidence>
<dbReference type="InterPro" id="IPR016125">
    <property type="entry name" value="Peptidase_C15-like"/>
</dbReference>
<dbReference type="AlphaFoldDB" id="A0AA38RIP6"/>
<evidence type="ECO:0000256" key="3">
    <source>
        <dbReference type="ARBA" id="ARBA00022801"/>
    </source>
</evidence>
<dbReference type="Gene3D" id="3.40.630.20">
    <property type="entry name" value="Peptidase C15, pyroglutamyl peptidase I-like"/>
    <property type="match status" value="1"/>
</dbReference>
<organism evidence="6 7">
    <name type="scientific">Coniochaeta hoffmannii</name>
    <dbReference type="NCBI Taxonomy" id="91930"/>
    <lineage>
        <taxon>Eukaryota</taxon>
        <taxon>Fungi</taxon>
        <taxon>Dikarya</taxon>
        <taxon>Ascomycota</taxon>
        <taxon>Pezizomycotina</taxon>
        <taxon>Sordariomycetes</taxon>
        <taxon>Sordariomycetidae</taxon>
        <taxon>Coniochaetales</taxon>
        <taxon>Coniochaetaceae</taxon>
        <taxon>Coniochaeta</taxon>
    </lineage>
</organism>
<evidence type="ECO:0000256" key="4">
    <source>
        <dbReference type="ARBA" id="ARBA00022807"/>
    </source>
</evidence>
<reference evidence="6" key="1">
    <citation type="submission" date="2022-07" db="EMBL/GenBank/DDBJ databases">
        <title>Fungi with potential for degradation of polypropylene.</title>
        <authorList>
            <person name="Gostincar C."/>
        </authorList>
    </citation>
    <scope>NUCLEOTIDE SEQUENCE</scope>
    <source>
        <strain evidence="6">EXF-13287</strain>
    </source>
</reference>
<evidence type="ECO:0000256" key="5">
    <source>
        <dbReference type="SAM" id="MobiDB-lite"/>
    </source>
</evidence>
<keyword evidence="4" id="KW-0788">Thiol protease</keyword>
<dbReference type="InterPro" id="IPR036440">
    <property type="entry name" value="Peptidase_C15-like_sf"/>
</dbReference>
<dbReference type="GO" id="GO:0008234">
    <property type="term" value="F:cysteine-type peptidase activity"/>
    <property type="evidence" value="ECO:0007669"/>
    <property type="project" value="UniProtKB-KW"/>
</dbReference>
<dbReference type="PANTHER" id="PTHR23402:SF1">
    <property type="entry name" value="PYROGLUTAMYL-PEPTIDASE I"/>
    <property type="match status" value="1"/>
</dbReference>
<keyword evidence="2" id="KW-0645">Protease</keyword>
<proteinExistence type="inferred from homology"/>
<keyword evidence="3" id="KW-0378">Hydrolase</keyword>
<accession>A0AA38RIP6</accession>
<gene>
    <name evidence="6" type="ORF">NKR19_g9179</name>
</gene>
<dbReference type="Proteomes" id="UP001174691">
    <property type="component" value="Unassembled WGS sequence"/>
</dbReference>
<evidence type="ECO:0000313" key="7">
    <source>
        <dbReference type="Proteomes" id="UP001174691"/>
    </source>
</evidence>
<comment type="caution">
    <text evidence="6">The sequence shown here is derived from an EMBL/GenBank/DDBJ whole genome shotgun (WGS) entry which is preliminary data.</text>
</comment>
<protein>
    <recommendedName>
        <fullName evidence="8">Peptidase C15, pyroglutamyl peptidase I-like protein</fullName>
    </recommendedName>
</protein>
<dbReference type="SUPFAM" id="SSF53182">
    <property type="entry name" value="Pyrrolidone carboxyl peptidase (pyroglutamate aminopeptidase)"/>
    <property type="match status" value="1"/>
</dbReference>
<dbReference type="PANTHER" id="PTHR23402">
    <property type="entry name" value="PROTEASE FAMILY C15 PYROGLUTAMYL-PEPTIDASE I-RELATED"/>
    <property type="match status" value="1"/>
</dbReference>
<evidence type="ECO:0000256" key="1">
    <source>
        <dbReference type="ARBA" id="ARBA00006641"/>
    </source>
</evidence>
<feature type="compositionally biased region" description="Basic and acidic residues" evidence="5">
    <location>
        <begin position="124"/>
        <end position="135"/>
    </location>
</feature>
<name>A0AA38RIP6_9PEZI</name>
<sequence length="250" mass="27884">MAPSVMAELNVVVTGFSPWGSFAPLPNLPINTSWQIAKSLPRVIFRASKPNVRILTYPSPIKTSWETARETVPILWKANKSEYGIYVGPSDSKTFTIDAMVHLGMEDDNNAPFSIEKKAYKTKYEDPDVDNKTPSDDDLNGGGLWDKCPDTLETDLDIERVYKQVKAQLEDVNIRTSTNPGRYLCGYLYYSSLAALHAHGEKKRVTFVHVPPKHESEDIERGVMVITKLIQAIADQLDTTSNGDHGGEEL</sequence>
<evidence type="ECO:0000313" key="6">
    <source>
        <dbReference type="EMBL" id="KAJ9133113.1"/>
    </source>
</evidence>
<dbReference type="Pfam" id="PF01470">
    <property type="entry name" value="Peptidase_C15"/>
    <property type="match status" value="1"/>
</dbReference>
<dbReference type="GO" id="GO:0006508">
    <property type="term" value="P:proteolysis"/>
    <property type="evidence" value="ECO:0007669"/>
    <property type="project" value="UniProtKB-KW"/>
</dbReference>
<comment type="similarity">
    <text evidence="1">Belongs to the peptidase C15 family.</text>
</comment>
<dbReference type="EMBL" id="JANBVN010000209">
    <property type="protein sequence ID" value="KAJ9133113.1"/>
    <property type="molecule type" value="Genomic_DNA"/>
</dbReference>